<gene>
    <name evidence="8" type="ORF">C3L33_15530</name>
</gene>
<dbReference type="AlphaFoldDB" id="A0A6A4L4Q8"/>
<comment type="similarity">
    <text evidence="2">Belongs to the plant rapid alkalinization factor (RALF) family.</text>
</comment>
<evidence type="ECO:0000313" key="8">
    <source>
        <dbReference type="EMBL" id="KAE9452565.1"/>
    </source>
</evidence>
<feature type="chain" id="PRO_5025537856" evidence="7">
    <location>
        <begin position="25"/>
        <end position="113"/>
    </location>
</feature>
<dbReference type="InterPro" id="IPR008801">
    <property type="entry name" value="RALF"/>
</dbReference>
<dbReference type="Proteomes" id="UP000428333">
    <property type="component" value="Linkage Group LG09"/>
</dbReference>
<keyword evidence="4" id="KW-0372">Hormone</keyword>
<sequence>MDFRFWMTLLLAMAVVVEPSAVYGGVVAADSQHGSLMLSHGSAACNVDQVGDRVVKADQETMVGRSEGSRRTLAQRHRLISLRVFKKNHIPCHHRGLSYYDCYLQAGGMSTSY</sequence>
<evidence type="ECO:0000256" key="5">
    <source>
        <dbReference type="ARBA" id="ARBA00022729"/>
    </source>
</evidence>
<evidence type="ECO:0000256" key="1">
    <source>
        <dbReference type="ARBA" id="ARBA00004613"/>
    </source>
</evidence>
<dbReference type="EMBL" id="QEFC01002377">
    <property type="protein sequence ID" value="KAE9452565.1"/>
    <property type="molecule type" value="Genomic_DNA"/>
</dbReference>
<comment type="caution">
    <text evidence="8">The sequence shown here is derived from an EMBL/GenBank/DDBJ whole genome shotgun (WGS) entry which is preliminary data.</text>
</comment>
<keyword evidence="9" id="KW-1185">Reference proteome</keyword>
<evidence type="ECO:0000256" key="2">
    <source>
        <dbReference type="ARBA" id="ARBA00009178"/>
    </source>
</evidence>
<dbReference type="GO" id="GO:0005179">
    <property type="term" value="F:hormone activity"/>
    <property type="evidence" value="ECO:0007669"/>
    <property type="project" value="UniProtKB-KW"/>
</dbReference>
<dbReference type="OrthoDB" id="1480373at2759"/>
<keyword evidence="6" id="KW-1015">Disulfide bond</keyword>
<dbReference type="GO" id="GO:0005576">
    <property type="term" value="C:extracellular region"/>
    <property type="evidence" value="ECO:0007669"/>
    <property type="project" value="UniProtKB-SubCell"/>
</dbReference>
<keyword evidence="5 7" id="KW-0732">Signal</keyword>
<organism evidence="8 9">
    <name type="scientific">Rhododendron williamsianum</name>
    <dbReference type="NCBI Taxonomy" id="262921"/>
    <lineage>
        <taxon>Eukaryota</taxon>
        <taxon>Viridiplantae</taxon>
        <taxon>Streptophyta</taxon>
        <taxon>Embryophyta</taxon>
        <taxon>Tracheophyta</taxon>
        <taxon>Spermatophyta</taxon>
        <taxon>Magnoliopsida</taxon>
        <taxon>eudicotyledons</taxon>
        <taxon>Gunneridae</taxon>
        <taxon>Pentapetalae</taxon>
        <taxon>asterids</taxon>
        <taxon>Ericales</taxon>
        <taxon>Ericaceae</taxon>
        <taxon>Ericoideae</taxon>
        <taxon>Rhodoreae</taxon>
        <taxon>Rhododendron</taxon>
    </lineage>
</organism>
<evidence type="ECO:0000256" key="7">
    <source>
        <dbReference type="SAM" id="SignalP"/>
    </source>
</evidence>
<keyword evidence="3" id="KW-0964">Secreted</keyword>
<accession>A0A6A4L4Q8</accession>
<feature type="non-terminal residue" evidence="8">
    <location>
        <position position="1"/>
    </location>
</feature>
<evidence type="ECO:0000256" key="6">
    <source>
        <dbReference type="ARBA" id="ARBA00023157"/>
    </source>
</evidence>
<evidence type="ECO:0000256" key="4">
    <source>
        <dbReference type="ARBA" id="ARBA00022702"/>
    </source>
</evidence>
<dbReference type="Pfam" id="PF05498">
    <property type="entry name" value="RALF"/>
    <property type="match status" value="1"/>
</dbReference>
<proteinExistence type="inferred from homology"/>
<reference evidence="8 9" key="1">
    <citation type="journal article" date="2019" name="Genome Biol. Evol.">
        <title>The Rhododendron genome and chromosomal organization provide insight into shared whole-genome duplications across the heath family (Ericaceae).</title>
        <authorList>
            <person name="Soza V.L."/>
            <person name="Lindsley D."/>
            <person name="Waalkes A."/>
            <person name="Ramage E."/>
            <person name="Patwardhan R.P."/>
            <person name="Burton J.N."/>
            <person name="Adey A."/>
            <person name="Kumar A."/>
            <person name="Qiu R."/>
            <person name="Shendure J."/>
            <person name="Hall B."/>
        </authorList>
    </citation>
    <scope>NUCLEOTIDE SEQUENCE [LARGE SCALE GENOMIC DNA]</scope>
    <source>
        <strain evidence="8">RSF 1966-606</strain>
    </source>
</reference>
<evidence type="ECO:0000256" key="3">
    <source>
        <dbReference type="ARBA" id="ARBA00022525"/>
    </source>
</evidence>
<protein>
    <submittedName>
        <fullName evidence="8">Uncharacterized protein</fullName>
    </submittedName>
</protein>
<evidence type="ECO:0000313" key="9">
    <source>
        <dbReference type="Proteomes" id="UP000428333"/>
    </source>
</evidence>
<feature type="signal peptide" evidence="7">
    <location>
        <begin position="1"/>
        <end position="24"/>
    </location>
</feature>
<name>A0A6A4L4Q8_9ERIC</name>
<comment type="subcellular location">
    <subcellularLocation>
        <location evidence="1">Secreted</location>
    </subcellularLocation>
</comment>